<dbReference type="AlphaFoldDB" id="A0A2D3V011"/>
<sequence length="205" mass="23334">MKLFGQRRRRPAKKVLESAEHAAQLTPSQRKPPAKALRKKPVPLHSQNPPRTPRRRQPLRNTRTNGGATTLPTSFPELKAPSQSISELFTQIRLFQGLAPSLHKNERLRDCLSDLRTHNTLFSEMNEKFLRMIADSPAPQSNRSQEVSSNFKKQLAEILQNIDRLTGEVEEVLVGDDRMRTSGEKAGNVSVSNVREERVDEEMYD</sequence>
<evidence type="ECO:0000313" key="2">
    <source>
        <dbReference type="EMBL" id="CZT14829.1"/>
    </source>
</evidence>
<feature type="compositionally biased region" description="Basic residues" evidence="1">
    <location>
        <begin position="1"/>
        <end position="13"/>
    </location>
</feature>
<reference evidence="2 3" key="1">
    <citation type="submission" date="2016-03" db="EMBL/GenBank/DDBJ databases">
        <authorList>
            <person name="Ploux O."/>
        </authorList>
    </citation>
    <scope>NUCLEOTIDE SEQUENCE [LARGE SCALE GENOMIC DNA]</scope>
    <source>
        <strain evidence="2 3">URUG2</strain>
    </source>
</reference>
<dbReference type="RefSeq" id="XP_023621726.1">
    <property type="nucleotide sequence ID" value="XM_023765958.1"/>
</dbReference>
<organism evidence="2 3">
    <name type="scientific">Ramularia collo-cygni</name>
    <dbReference type="NCBI Taxonomy" id="112498"/>
    <lineage>
        <taxon>Eukaryota</taxon>
        <taxon>Fungi</taxon>
        <taxon>Dikarya</taxon>
        <taxon>Ascomycota</taxon>
        <taxon>Pezizomycotina</taxon>
        <taxon>Dothideomycetes</taxon>
        <taxon>Dothideomycetidae</taxon>
        <taxon>Mycosphaerellales</taxon>
        <taxon>Mycosphaerellaceae</taxon>
        <taxon>Ramularia</taxon>
    </lineage>
</organism>
<feature type="region of interest" description="Disordered" evidence="1">
    <location>
        <begin position="178"/>
        <end position="205"/>
    </location>
</feature>
<dbReference type="Proteomes" id="UP000225277">
    <property type="component" value="Unassembled WGS sequence"/>
</dbReference>
<evidence type="ECO:0000256" key="1">
    <source>
        <dbReference type="SAM" id="MobiDB-lite"/>
    </source>
</evidence>
<dbReference type="EMBL" id="FJUY01000001">
    <property type="protein sequence ID" value="CZT14829.1"/>
    <property type="molecule type" value="Genomic_DNA"/>
</dbReference>
<accession>A0A2D3V011</accession>
<proteinExistence type="predicted"/>
<name>A0A2D3V011_9PEZI</name>
<protein>
    <submittedName>
        <fullName evidence="2">Uncharacterized protein</fullName>
    </submittedName>
</protein>
<keyword evidence="3" id="KW-1185">Reference proteome</keyword>
<evidence type="ECO:0000313" key="3">
    <source>
        <dbReference type="Proteomes" id="UP000225277"/>
    </source>
</evidence>
<dbReference type="GeneID" id="35596123"/>
<feature type="compositionally biased region" description="Basic residues" evidence="1">
    <location>
        <begin position="32"/>
        <end position="42"/>
    </location>
</feature>
<feature type="region of interest" description="Disordered" evidence="1">
    <location>
        <begin position="1"/>
        <end position="77"/>
    </location>
</feature>
<gene>
    <name evidence="2" type="ORF">RCC_00774</name>
</gene>